<evidence type="ECO:0000313" key="1">
    <source>
        <dbReference type="EMBL" id="EEZ31503.1"/>
    </source>
</evidence>
<dbReference type="HOGENOM" id="CLU_3059238_0_0_5"/>
<dbReference type="EMBL" id="EQ999546">
    <property type="protein sequence ID" value="EEZ31503.1"/>
    <property type="molecule type" value="Genomic_DNA"/>
</dbReference>
<name>A0A0E1X3C0_9HYPH</name>
<dbReference type="Proteomes" id="UP000004659">
    <property type="component" value="Unassembled WGS sequence"/>
</dbReference>
<gene>
    <name evidence="1" type="ORF">BALG_01623</name>
</gene>
<proteinExistence type="predicted"/>
<sequence>MRFRARPTEVVRPFRSFSIDSFRVLVNPHNISGSALKRLGAAGAETMAETGTICPNRRRVDI</sequence>
<dbReference type="AlphaFoldDB" id="A0A0E1X3C0"/>
<organism evidence="1">
    <name type="scientific">Brucella pinnipedialis M292/94/1</name>
    <dbReference type="NCBI Taxonomy" id="520462"/>
    <lineage>
        <taxon>Bacteria</taxon>
        <taxon>Pseudomonadati</taxon>
        <taxon>Pseudomonadota</taxon>
        <taxon>Alphaproteobacteria</taxon>
        <taxon>Hyphomicrobiales</taxon>
        <taxon>Brucellaceae</taxon>
        <taxon>Brucella/Ochrobactrum group</taxon>
        <taxon>Brucella</taxon>
    </lineage>
</organism>
<accession>A0A0E1X3C0</accession>
<reference evidence="1" key="1">
    <citation type="submission" date="2009-01" db="EMBL/GenBank/DDBJ databases">
        <title>The Genome Sequence of Brucella pinnipedialis M292/94/1.</title>
        <authorList>
            <consortium name="The Broad Institute Genome Sequencing Platform"/>
            <person name="Ward D."/>
            <person name="Young S.K."/>
            <person name="Kodira C.D."/>
            <person name="Zeng Q."/>
            <person name="Koehrsen M."/>
            <person name="Alvarado L."/>
            <person name="Berlin A."/>
            <person name="Borenstein D."/>
            <person name="Chen Z."/>
            <person name="Engels R."/>
            <person name="Freedman E."/>
            <person name="Gellesch M."/>
            <person name="Goldberg J."/>
            <person name="Griggs A."/>
            <person name="Gujja S."/>
            <person name="Heiman D."/>
            <person name="Hepburn T."/>
            <person name="Howarth C."/>
            <person name="Jen D."/>
            <person name="Larson L."/>
            <person name="Lewis B."/>
            <person name="Mehta T."/>
            <person name="Park D."/>
            <person name="Pearson M."/>
            <person name="Roberts A."/>
            <person name="Saif S."/>
            <person name="Shea T."/>
            <person name="Shenoy N."/>
            <person name="Sisk P."/>
            <person name="Stolte C."/>
            <person name="Sykes S."/>
            <person name="Walk T."/>
            <person name="White J."/>
            <person name="Yandava C."/>
            <person name="Whatmore A.M."/>
            <person name="Perrett L.L."/>
            <person name="O'Callaghan D."/>
            <person name="Nusbaum C."/>
            <person name="Galagan J."/>
            <person name="Birren B."/>
        </authorList>
    </citation>
    <scope>NUCLEOTIDE SEQUENCE [LARGE SCALE GENOMIC DNA]</scope>
    <source>
        <strain evidence="1">M292/94/1</strain>
    </source>
</reference>
<protein>
    <submittedName>
        <fullName evidence="1">Uncharacterized protein</fullName>
    </submittedName>
</protein>